<accession>A0A1R3JKI7</accession>
<reference evidence="2" key="1">
    <citation type="submission" date="2013-09" db="EMBL/GenBank/DDBJ databases">
        <title>Corchorus olitorius genome sequencing.</title>
        <authorList>
            <person name="Alam M."/>
            <person name="Haque M.S."/>
            <person name="Islam M.S."/>
            <person name="Emdad E.M."/>
            <person name="Islam M.M."/>
            <person name="Ahmed B."/>
            <person name="Halim A."/>
            <person name="Hossen Q.M.M."/>
            <person name="Hossain M.Z."/>
            <person name="Ahmed R."/>
            <person name="Khan M.M."/>
            <person name="Islam R."/>
            <person name="Rashid M.M."/>
            <person name="Khan S.A."/>
            <person name="Rahman M.S."/>
            <person name="Alam M."/>
            <person name="Yahiya A.S."/>
            <person name="Khan M.S."/>
            <person name="Azam M.S."/>
            <person name="Haque T."/>
            <person name="Lashkar M.Z.H."/>
            <person name="Akhand A.I."/>
            <person name="Morshed G."/>
            <person name="Roy S."/>
            <person name="Uddin K.S."/>
            <person name="Rabeya T."/>
            <person name="Hossain A.S."/>
            <person name="Chowdhury A."/>
            <person name="Snigdha A.R."/>
            <person name="Mortoza M.S."/>
            <person name="Matin S.A."/>
            <person name="Hoque S.M.E."/>
            <person name="Islam M.K."/>
            <person name="Roy D.K."/>
            <person name="Haider R."/>
            <person name="Moosa M.M."/>
            <person name="Elias S.M."/>
            <person name="Hasan A.M."/>
            <person name="Jahan S."/>
            <person name="Shafiuddin M."/>
            <person name="Mahmood N."/>
            <person name="Shommy N.S."/>
        </authorList>
    </citation>
    <scope>NUCLEOTIDE SEQUENCE [LARGE SCALE GENOMIC DNA]</scope>
    <source>
        <strain evidence="2">cv. O-4</strain>
    </source>
</reference>
<organism evidence="1 2">
    <name type="scientific">Corchorus olitorius</name>
    <dbReference type="NCBI Taxonomy" id="93759"/>
    <lineage>
        <taxon>Eukaryota</taxon>
        <taxon>Viridiplantae</taxon>
        <taxon>Streptophyta</taxon>
        <taxon>Embryophyta</taxon>
        <taxon>Tracheophyta</taxon>
        <taxon>Spermatophyta</taxon>
        <taxon>Magnoliopsida</taxon>
        <taxon>eudicotyledons</taxon>
        <taxon>Gunneridae</taxon>
        <taxon>Pentapetalae</taxon>
        <taxon>rosids</taxon>
        <taxon>malvids</taxon>
        <taxon>Malvales</taxon>
        <taxon>Malvaceae</taxon>
        <taxon>Grewioideae</taxon>
        <taxon>Apeibeae</taxon>
        <taxon>Corchorus</taxon>
    </lineage>
</organism>
<evidence type="ECO:0000313" key="2">
    <source>
        <dbReference type="Proteomes" id="UP000187203"/>
    </source>
</evidence>
<keyword evidence="2" id="KW-1185">Reference proteome</keyword>
<dbReference type="EMBL" id="AWUE01015848">
    <property type="protein sequence ID" value="OMO95343.1"/>
    <property type="molecule type" value="Genomic_DNA"/>
</dbReference>
<sequence>MARPQLPEAITLEASFEQVFRVHTESIVRD</sequence>
<dbReference type="Proteomes" id="UP000187203">
    <property type="component" value="Unassembled WGS sequence"/>
</dbReference>
<name>A0A1R3JKI7_9ROSI</name>
<comment type="caution">
    <text evidence="1">The sequence shown here is derived from an EMBL/GenBank/DDBJ whole genome shotgun (WGS) entry which is preliminary data.</text>
</comment>
<proteinExistence type="predicted"/>
<dbReference type="AlphaFoldDB" id="A0A1R3JKI7"/>
<evidence type="ECO:0000313" key="1">
    <source>
        <dbReference type="EMBL" id="OMO95343.1"/>
    </source>
</evidence>
<gene>
    <name evidence="1" type="ORF">COLO4_15967</name>
</gene>
<protein>
    <submittedName>
        <fullName evidence="1">Uncharacterized protein</fullName>
    </submittedName>
</protein>